<name>A0A0E0FS68_ORYNI</name>
<evidence type="ECO:0000313" key="2">
    <source>
        <dbReference type="Proteomes" id="UP000006591"/>
    </source>
</evidence>
<sequence length="75" mass="8480">MDGSYRHGEHPGYTISLRFVQSSGLLQKSPAGDRLIERGGDPATREKLFEEARTHLELPLALSSRFIRSSRGYYI</sequence>
<dbReference type="Gramene" id="ONIVA01G32830.1">
    <property type="protein sequence ID" value="ONIVA01G32830.1"/>
    <property type="gene ID" value="ONIVA01G32830"/>
</dbReference>
<dbReference type="AlphaFoldDB" id="A0A0E0FS68"/>
<dbReference type="Proteomes" id="UP000006591">
    <property type="component" value="Chromosome 1"/>
</dbReference>
<organism evidence="1">
    <name type="scientific">Oryza nivara</name>
    <name type="common">Indian wild rice</name>
    <name type="synonym">Oryza sativa f. spontanea</name>
    <dbReference type="NCBI Taxonomy" id="4536"/>
    <lineage>
        <taxon>Eukaryota</taxon>
        <taxon>Viridiplantae</taxon>
        <taxon>Streptophyta</taxon>
        <taxon>Embryophyta</taxon>
        <taxon>Tracheophyta</taxon>
        <taxon>Spermatophyta</taxon>
        <taxon>Magnoliopsida</taxon>
        <taxon>Liliopsida</taxon>
        <taxon>Poales</taxon>
        <taxon>Poaceae</taxon>
        <taxon>BOP clade</taxon>
        <taxon>Oryzoideae</taxon>
        <taxon>Oryzeae</taxon>
        <taxon>Oryzinae</taxon>
        <taxon>Oryza</taxon>
    </lineage>
</organism>
<dbReference type="EnsemblPlants" id="ONIVA01G32830.1">
    <property type="protein sequence ID" value="ONIVA01G32830.1"/>
    <property type="gene ID" value="ONIVA01G32830"/>
</dbReference>
<dbReference type="HOGENOM" id="CLU_2945688_0_0_1"/>
<proteinExistence type="predicted"/>
<accession>A0A0E0FS68</accession>
<protein>
    <submittedName>
        <fullName evidence="1">Uncharacterized protein</fullName>
    </submittedName>
</protein>
<reference evidence="1" key="1">
    <citation type="submission" date="2015-04" db="UniProtKB">
        <authorList>
            <consortium name="EnsemblPlants"/>
        </authorList>
    </citation>
    <scope>IDENTIFICATION</scope>
    <source>
        <strain evidence="1">SL10</strain>
    </source>
</reference>
<keyword evidence="2" id="KW-1185">Reference proteome</keyword>
<reference evidence="1" key="2">
    <citation type="submission" date="2018-04" db="EMBL/GenBank/DDBJ databases">
        <title>OnivRS2 (Oryza nivara Reference Sequence Version 2).</title>
        <authorList>
            <person name="Zhang J."/>
            <person name="Kudrna D."/>
            <person name="Lee S."/>
            <person name="Talag J."/>
            <person name="Rajasekar S."/>
            <person name="Welchert J."/>
            <person name="Hsing Y.-I."/>
            <person name="Wing R.A."/>
        </authorList>
    </citation>
    <scope>NUCLEOTIDE SEQUENCE [LARGE SCALE GENOMIC DNA]</scope>
</reference>
<evidence type="ECO:0000313" key="1">
    <source>
        <dbReference type="EnsemblPlants" id="ONIVA01G32830.1"/>
    </source>
</evidence>